<dbReference type="Proteomes" id="UP000306236">
    <property type="component" value="Unassembled WGS sequence"/>
</dbReference>
<comment type="caution">
    <text evidence="2">The sequence shown here is derived from an EMBL/GenBank/DDBJ whole genome shotgun (WGS) entry which is preliminary data.</text>
</comment>
<dbReference type="AlphaFoldDB" id="A0A4S5BN17"/>
<dbReference type="OrthoDB" id="9134210at2"/>
<feature type="region of interest" description="Disordered" evidence="1">
    <location>
        <begin position="229"/>
        <end position="267"/>
    </location>
</feature>
<evidence type="ECO:0000313" key="3">
    <source>
        <dbReference type="Proteomes" id="UP000306236"/>
    </source>
</evidence>
<dbReference type="RefSeq" id="WP_136407758.1">
    <property type="nucleotide sequence ID" value="NZ_SSWX01000030.1"/>
</dbReference>
<gene>
    <name evidence="2" type="ORF">E8K88_16400</name>
</gene>
<sequence length="267" mass="28741">MFNPDEFGEAMGQLVLDAVRPLKAEIEELRKQLAEAKQTVATQAFVREQIKALPVPKDGAPGQDGKAVSIEEVDKLVEARVKAAIAAMPAPKDGADGKDGAPGQDGKTVTLEEIDSLVAEKSARWELDFERRAAATLEKAIDRMPKPKDGTDGKDGRDGVDGLGFDDLQAEYDGERGITLKFTKDDRVKSIALAMPVVIDRGVYKEGADYVTGDGVTWGGSYWIAQQATKAKPDSQNSGFRLAVKKGRDGKDGRNGIDKTAPVKVKE</sequence>
<feature type="region of interest" description="Disordered" evidence="1">
    <location>
        <begin position="143"/>
        <end position="162"/>
    </location>
</feature>
<feature type="compositionally biased region" description="Basic and acidic residues" evidence="1">
    <location>
        <begin position="143"/>
        <end position="160"/>
    </location>
</feature>
<keyword evidence="3" id="KW-1185">Reference proteome</keyword>
<evidence type="ECO:0000313" key="2">
    <source>
        <dbReference type="EMBL" id="THJ30946.1"/>
    </source>
</evidence>
<proteinExistence type="predicted"/>
<feature type="compositionally biased region" description="Basic and acidic residues" evidence="1">
    <location>
        <begin position="246"/>
        <end position="257"/>
    </location>
</feature>
<reference evidence="2 3" key="1">
    <citation type="submission" date="2019-04" db="EMBL/GenBank/DDBJ databases">
        <title>Lampropedia sp YIM MLB12 draf genome.</title>
        <authorList>
            <person name="Wang Y.-X."/>
        </authorList>
    </citation>
    <scope>NUCLEOTIDE SEQUENCE [LARGE SCALE GENOMIC DNA]</scope>
    <source>
        <strain evidence="2 3">YIM MLB12</strain>
    </source>
</reference>
<evidence type="ECO:0000256" key="1">
    <source>
        <dbReference type="SAM" id="MobiDB-lite"/>
    </source>
</evidence>
<feature type="compositionally biased region" description="Polar residues" evidence="1">
    <location>
        <begin position="229"/>
        <end position="239"/>
    </location>
</feature>
<protein>
    <submittedName>
        <fullName evidence="2">Uncharacterized protein</fullName>
    </submittedName>
</protein>
<organism evidence="2 3">
    <name type="scientific">Lampropedia aestuarii</name>
    <dbReference type="NCBI Taxonomy" id="2562762"/>
    <lineage>
        <taxon>Bacteria</taxon>
        <taxon>Pseudomonadati</taxon>
        <taxon>Pseudomonadota</taxon>
        <taxon>Betaproteobacteria</taxon>
        <taxon>Burkholderiales</taxon>
        <taxon>Comamonadaceae</taxon>
        <taxon>Lampropedia</taxon>
    </lineage>
</organism>
<dbReference type="EMBL" id="SSWX01000030">
    <property type="protein sequence ID" value="THJ30946.1"/>
    <property type="molecule type" value="Genomic_DNA"/>
</dbReference>
<name>A0A4S5BN17_9BURK</name>
<accession>A0A4S5BN17</accession>